<evidence type="ECO:0000313" key="3">
    <source>
        <dbReference type="Proteomes" id="UP001165168"/>
    </source>
</evidence>
<dbReference type="InterPro" id="IPR041698">
    <property type="entry name" value="Methyltransf_25"/>
</dbReference>
<dbReference type="Gene3D" id="3.40.50.150">
    <property type="entry name" value="Vaccinia Virus protein VP39"/>
    <property type="match status" value="1"/>
</dbReference>
<protein>
    <recommendedName>
        <fullName evidence="1">Methyltransferase domain-containing protein</fullName>
    </recommendedName>
</protein>
<dbReference type="InterPro" id="IPR014729">
    <property type="entry name" value="Rossmann-like_a/b/a_fold"/>
</dbReference>
<dbReference type="Gene3D" id="3.40.50.620">
    <property type="entry name" value="HUPs"/>
    <property type="match status" value="1"/>
</dbReference>
<organism evidence="2 3">
    <name type="scientific">Cellulosimicrobium cellulans</name>
    <name type="common">Arthrobacter luteus</name>
    <dbReference type="NCBI Taxonomy" id="1710"/>
    <lineage>
        <taxon>Bacteria</taxon>
        <taxon>Bacillati</taxon>
        <taxon>Actinomycetota</taxon>
        <taxon>Actinomycetes</taxon>
        <taxon>Micrococcales</taxon>
        <taxon>Promicromonosporaceae</taxon>
        <taxon>Cellulosimicrobium</taxon>
    </lineage>
</organism>
<dbReference type="EMBL" id="BSTG01000001">
    <property type="protein sequence ID" value="GLY55959.1"/>
    <property type="molecule type" value="Genomic_DNA"/>
</dbReference>
<evidence type="ECO:0000313" key="2">
    <source>
        <dbReference type="EMBL" id="GLY55959.1"/>
    </source>
</evidence>
<dbReference type="CDD" id="cd02440">
    <property type="entry name" value="AdoMet_MTases"/>
    <property type="match status" value="1"/>
</dbReference>
<name>A0AAV5P140_CELCE</name>
<gene>
    <name evidence="2" type="ORF">Ccel01_05610</name>
</gene>
<sequence length="549" mass="60194">MRPGAGWPHRVRVPLPTDGPPVRRILFPGRHHVVTRYQVDYLRALRAGLVHDLDGRRVRCAPDVEVVWVVTSANHAGTRRNPLPGHRREALVENVTTREGLASVVVPVPDVAPDDRFAHLVVTSVATATGVAPDPADTVVACSTPALVDAYRALGYRVAGVELDAAEPGGDLPARPWDVVEQIAAGDERWRDVAHPAVPEFFARYRFVEDVRRIFADPVVSGDGDLTSTRDYRTYAAAFEDASARKWAQVAPHVRPGRIVDIGCATGGLLEHVAREPRLHESDLFGVDVARHLVAEAEHKKAQGVFANPHVWFVQANILDRSVMPDASVDTTLTVALTHEVSSYGDGVRDVETFARRVHAHTRPGGVWINSDVCGPAEPDRVVVLTLRTDDGAPATGDGPGGARTDLDDLAREDVAAWVGALSTDARLVQFAYDFPRLSGADFRPERVRPGSWRLTLREAMEFLTRKDYVDNWLSESHERFCDLTGPRWADLLTAAGFELEPGSGAWRNEWVVEHAFAPVAALHDATTGEPVDWPDTHVLTVARRPELA</sequence>
<dbReference type="Proteomes" id="UP001165168">
    <property type="component" value="Unassembled WGS sequence"/>
</dbReference>
<proteinExistence type="predicted"/>
<reference evidence="2" key="1">
    <citation type="submission" date="2023-03" db="EMBL/GenBank/DDBJ databases">
        <title>Cellulosimicrobium cellulans NBRC 103059.</title>
        <authorList>
            <person name="Ichikawa N."/>
            <person name="Sato H."/>
            <person name="Tonouchi N."/>
        </authorList>
    </citation>
    <scope>NUCLEOTIDE SEQUENCE</scope>
    <source>
        <strain evidence="2">NBRC 103059</strain>
    </source>
</reference>
<feature type="domain" description="Methyltransferase" evidence="1">
    <location>
        <begin position="259"/>
        <end position="366"/>
    </location>
</feature>
<comment type="caution">
    <text evidence="2">The sequence shown here is derived from an EMBL/GenBank/DDBJ whole genome shotgun (WGS) entry which is preliminary data.</text>
</comment>
<evidence type="ECO:0000259" key="1">
    <source>
        <dbReference type="Pfam" id="PF13649"/>
    </source>
</evidence>
<accession>A0AAV5P140</accession>
<dbReference type="InterPro" id="IPR029063">
    <property type="entry name" value="SAM-dependent_MTases_sf"/>
</dbReference>
<dbReference type="Pfam" id="PF13649">
    <property type="entry name" value="Methyltransf_25"/>
    <property type="match status" value="1"/>
</dbReference>
<dbReference type="AlphaFoldDB" id="A0AAV5P140"/>
<dbReference type="SUPFAM" id="SSF53335">
    <property type="entry name" value="S-adenosyl-L-methionine-dependent methyltransferases"/>
    <property type="match status" value="1"/>
</dbReference>